<dbReference type="InterPro" id="IPR055222">
    <property type="entry name" value="PRISE-like_Rossmann-fold"/>
</dbReference>
<evidence type="ECO:0000313" key="2">
    <source>
        <dbReference type="EMBL" id="OJJ80121.1"/>
    </source>
</evidence>
<dbReference type="STRING" id="1160497.A0A1L9V885"/>
<organism evidence="2 3">
    <name type="scientific">Aspergillus glaucus CBS 516.65</name>
    <dbReference type="NCBI Taxonomy" id="1160497"/>
    <lineage>
        <taxon>Eukaryota</taxon>
        <taxon>Fungi</taxon>
        <taxon>Dikarya</taxon>
        <taxon>Ascomycota</taxon>
        <taxon>Pezizomycotina</taxon>
        <taxon>Eurotiomycetes</taxon>
        <taxon>Eurotiomycetidae</taxon>
        <taxon>Eurotiales</taxon>
        <taxon>Aspergillaceae</taxon>
        <taxon>Aspergillus</taxon>
        <taxon>Aspergillus subgen. Aspergillus</taxon>
    </lineage>
</organism>
<dbReference type="EMBL" id="KV878913">
    <property type="protein sequence ID" value="OJJ80121.1"/>
    <property type="molecule type" value="Genomic_DNA"/>
</dbReference>
<sequence length="279" mass="31193">MAKIALITGGNGITGSAILEHLTKNTTVDEWSRILHTSCSPLRITVRDPRVEFIALDFSKDPRVLAQEMNPVLFENFLQALLAVAGGRLQNCTLQPGGKYYNVSPAADENFYYHQEDFLVEKEHTSGLSWTWNVICPEAIIGCTANPNGMNEALTLALYFMTCKELGYEAKMPTNWNYWNGVEDISDAHLIADLTVWASTHPHCANEAFNVTNGDYFSWRYMWPRLAAWFGATASSDQSFLQKAPTVGEPHLKVNLEDWARGKREVWGSLCEEAGVPQA</sequence>
<dbReference type="VEuPathDB" id="FungiDB:ASPGLDRAFT_39410"/>
<reference evidence="3" key="1">
    <citation type="journal article" date="2017" name="Genome Biol.">
        <title>Comparative genomics reveals high biological diversity and specific adaptations in the industrially and medically important fungal genus Aspergillus.</title>
        <authorList>
            <person name="de Vries R.P."/>
            <person name="Riley R."/>
            <person name="Wiebenga A."/>
            <person name="Aguilar-Osorio G."/>
            <person name="Amillis S."/>
            <person name="Uchima C.A."/>
            <person name="Anderluh G."/>
            <person name="Asadollahi M."/>
            <person name="Askin M."/>
            <person name="Barry K."/>
            <person name="Battaglia E."/>
            <person name="Bayram O."/>
            <person name="Benocci T."/>
            <person name="Braus-Stromeyer S.A."/>
            <person name="Caldana C."/>
            <person name="Canovas D."/>
            <person name="Cerqueira G.C."/>
            <person name="Chen F."/>
            <person name="Chen W."/>
            <person name="Choi C."/>
            <person name="Clum A."/>
            <person name="Dos Santos R.A."/>
            <person name="Damasio A.R."/>
            <person name="Diallinas G."/>
            <person name="Emri T."/>
            <person name="Fekete E."/>
            <person name="Flipphi M."/>
            <person name="Freyberg S."/>
            <person name="Gallo A."/>
            <person name="Gournas C."/>
            <person name="Habgood R."/>
            <person name="Hainaut M."/>
            <person name="Harispe M.L."/>
            <person name="Henrissat B."/>
            <person name="Hilden K.S."/>
            <person name="Hope R."/>
            <person name="Hossain A."/>
            <person name="Karabika E."/>
            <person name="Karaffa L."/>
            <person name="Karanyi Z."/>
            <person name="Krasevec N."/>
            <person name="Kuo A."/>
            <person name="Kusch H."/>
            <person name="LaButti K."/>
            <person name="Lagendijk E.L."/>
            <person name="Lapidus A."/>
            <person name="Levasseur A."/>
            <person name="Lindquist E."/>
            <person name="Lipzen A."/>
            <person name="Logrieco A.F."/>
            <person name="MacCabe A."/>
            <person name="Maekelae M.R."/>
            <person name="Malavazi I."/>
            <person name="Melin P."/>
            <person name="Meyer V."/>
            <person name="Mielnichuk N."/>
            <person name="Miskei M."/>
            <person name="Molnar A.P."/>
            <person name="Mule G."/>
            <person name="Ngan C.Y."/>
            <person name="Orejas M."/>
            <person name="Orosz E."/>
            <person name="Ouedraogo J.P."/>
            <person name="Overkamp K.M."/>
            <person name="Park H.-S."/>
            <person name="Perrone G."/>
            <person name="Piumi F."/>
            <person name="Punt P.J."/>
            <person name="Ram A.F."/>
            <person name="Ramon A."/>
            <person name="Rauscher S."/>
            <person name="Record E."/>
            <person name="Riano-Pachon D.M."/>
            <person name="Robert V."/>
            <person name="Roehrig J."/>
            <person name="Ruller R."/>
            <person name="Salamov A."/>
            <person name="Salih N.S."/>
            <person name="Samson R.A."/>
            <person name="Sandor E."/>
            <person name="Sanguinetti M."/>
            <person name="Schuetze T."/>
            <person name="Sepcic K."/>
            <person name="Shelest E."/>
            <person name="Sherlock G."/>
            <person name="Sophianopoulou V."/>
            <person name="Squina F.M."/>
            <person name="Sun H."/>
            <person name="Susca A."/>
            <person name="Todd R.B."/>
            <person name="Tsang A."/>
            <person name="Unkles S.E."/>
            <person name="van de Wiele N."/>
            <person name="van Rossen-Uffink D."/>
            <person name="Oliveira J.V."/>
            <person name="Vesth T.C."/>
            <person name="Visser J."/>
            <person name="Yu J.-H."/>
            <person name="Zhou M."/>
            <person name="Andersen M.R."/>
            <person name="Archer D.B."/>
            <person name="Baker S.E."/>
            <person name="Benoit I."/>
            <person name="Brakhage A.A."/>
            <person name="Braus G.H."/>
            <person name="Fischer R."/>
            <person name="Frisvad J.C."/>
            <person name="Goldman G.H."/>
            <person name="Houbraken J."/>
            <person name="Oakley B."/>
            <person name="Pocsi I."/>
            <person name="Scazzocchio C."/>
            <person name="Seiboth B."/>
            <person name="vanKuyk P.A."/>
            <person name="Wortman J."/>
            <person name="Dyer P.S."/>
            <person name="Grigoriev I.V."/>
        </authorList>
    </citation>
    <scope>NUCLEOTIDE SEQUENCE [LARGE SCALE GENOMIC DNA]</scope>
    <source>
        <strain evidence="3">CBS 516.65</strain>
    </source>
</reference>
<name>A0A1L9V885_ASPGL</name>
<evidence type="ECO:0000313" key="3">
    <source>
        <dbReference type="Proteomes" id="UP000184300"/>
    </source>
</evidence>
<dbReference type="PANTHER" id="PTHR32487">
    <property type="entry name" value="3-OXO-DELTA(4,5)-STEROID 5-BETA-REDUCTASE"/>
    <property type="match status" value="1"/>
</dbReference>
<dbReference type="Gene3D" id="3.40.50.720">
    <property type="entry name" value="NAD(P)-binding Rossmann-like Domain"/>
    <property type="match status" value="2"/>
</dbReference>
<dbReference type="AlphaFoldDB" id="A0A1L9V885"/>
<proteinExistence type="predicted"/>
<dbReference type="GeneID" id="34461342"/>
<keyword evidence="3" id="KW-1185">Reference proteome</keyword>
<evidence type="ECO:0000259" key="1">
    <source>
        <dbReference type="Pfam" id="PF22917"/>
    </source>
</evidence>
<gene>
    <name evidence="2" type="ORF">ASPGLDRAFT_39410</name>
</gene>
<dbReference type="OrthoDB" id="1731983at2759"/>
<dbReference type="InterPro" id="IPR036291">
    <property type="entry name" value="NAD(P)-bd_dom_sf"/>
</dbReference>
<dbReference type="Proteomes" id="UP000184300">
    <property type="component" value="Unassembled WGS sequence"/>
</dbReference>
<dbReference type="RefSeq" id="XP_022396819.1">
    <property type="nucleotide sequence ID" value="XM_022545081.1"/>
</dbReference>
<feature type="domain" description="PRISE-like Rossmann-fold" evidence="1">
    <location>
        <begin position="104"/>
        <end position="260"/>
    </location>
</feature>
<dbReference type="Pfam" id="PF22917">
    <property type="entry name" value="PRISE"/>
    <property type="match status" value="1"/>
</dbReference>
<dbReference type="SUPFAM" id="SSF51735">
    <property type="entry name" value="NAD(P)-binding Rossmann-fold domains"/>
    <property type="match status" value="1"/>
</dbReference>
<dbReference type="PANTHER" id="PTHR32487:SF0">
    <property type="entry name" value="3-OXO-DELTA(4,5)-STEROID 5-BETA-REDUCTASE"/>
    <property type="match status" value="1"/>
</dbReference>
<protein>
    <recommendedName>
        <fullName evidence="1">PRISE-like Rossmann-fold domain-containing protein</fullName>
    </recommendedName>
</protein>
<accession>A0A1L9V885</accession>